<dbReference type="EMBL" id="JEMX01000025">
    <property type="protein sequence ID" value="EXI81198.1"/>
    <property type="molecule type" value="Genomic_DNA"/>
</dbReference>
<dbReference type="AlphaFoldDB" id="A0A011NEU4"/>
<protein>
    <submittedName>
        <fullName evidence="1">Uncharacterized protein</fullName>
    </submittedName>
</protein>
<sequence>MSVARQFRELHELERLEWRVLGALRPVDGTTGIALRGRLEASAVGARIARNRSGLYVIHEWSRLPTHAAAFEAPPALPLPGSEQLAITLRDPSGRYLPRLATLALPRDPQAVGSDSLFTAVDIPLYPSAAAGLGINWTAVRASITDNADGAALGGALLRVVVGSAVLARGMSDWRGEALVPVVGVPVTTWSEDEDAVVVSSIAASVEVYFDPARGTRTPIVDVRAGRQPAATPLVDPADIETRRAALATMQQNVSLAARGALNLNLGLDLP</sequence>
<name>A0A011NEU4_9PROT</name>
<proteinExistence type="predicted"/>
<evidence type="ECO:0000313" key="2">
    <source>
        <dbReference type="Proteomes" id="UP000021816"/>
    </source>
</evidence>
<gene>
    <name evidence="1" type="ORF">AW10_01212</name>
</gene>
<accession>A0A011NEU4</accession>
<dbReference type="Proteomes" id="UP000021816">
    <property type="component" value="Unassembled WGS sequence"/>
</dbReference>
<comment type="caution">
    <text evidence="1">The sequence shown here is derived from an EMBL/GenBank/DDBJ whole genome shotgun (WGS) entry which is preliminary data.</text>
</comment>
<dbReference type="PATRIC" id="fig|1454003.3.peg.1248"/>
<organism evidence="1 2">
    <name type="scientific">Candidatus Accumulibacter appositus</name>
    <dbReference type="NCBI Taxonomy" id="1454003"/>
    <lineage>
        <taxon>Bacteria</taxon>
        <taxon>Pseudomonadati</taxon>
        <taxon>Pseudomonadota</taxon>
        <taxon>Betaproteobacteria</taxon>
        <taxon>Candidatus Accumulibacter</taxon>
    </lineage>
</organism>
<reference evidence="1 2" key="1">
    <citation type="submission" date="2014-02" db="EMBL/GenBank/DDBJ databases">
        <title>Expanding our view of genomic diversity in Candidatus Accumulibacter clades.</title>
        <authorList>
            <person name="Skennerton C.T."/>
            <person name="Barr J.J."/>
            <person name="Slater F.R."/>
            <person name="Bond P.L."/>
            <person name="Tyson G.W."/>
        </authorList>
    </citation>
    <scope>NUCLEOTIDE SEQUENCE [LARGE SCALE GENOMIC DNA]</scope>
    <source>
        <strain evidence="2">BA-92</strain>
    </source>
</reference>
<evidence type="ECO:0000313" key="1">
    <source>
        <dbReference type="EMBL" id="EXI81198.1"/>
    </source>
</evidence>